<comment type="caution">
    <text evidence="7">The sequence shown here is derived from an EMBL/GenBank/DDBJ whole genome shotgun (WGS) entry which is preliminary data.</text>
</comment>
<evidence type="ECO:0000259" key="6">
    <source>
        <dbReference type="Pfam" id="PF09811"/>
    </source>
</evidence>
<protein>
    <recommendedName>
        <fullName evidence="6">Essential protein Yae1 N-terminal domain-containing protein</fullName>
    </recommendedName>
</protein>
<evidence type="ECO:0000313" key="7">
    <source>
        <dbReference type="EMBL" id="KAG0583665.1"/>
    </source>
</evidence>
<dbReference type="GO" id="GO:0005737">
    <property type="term" value="C:cytoplasm"/>
    <property type="evidence" value="ECO:0007669"/>
    <property type="project" value="UniProtKB-SubCell"/>
</dbReference>
<proteinExistence type="predicted"/>
<dbReference type="InterPro" id="IPR019191">
    <property type="entry name" value="Essential_protein_Yae1_N"/>
</dbReference>
<evidence type="ECO:0000256" key="4">
    <source>
        <dbReference type="ARBA" id="ARBA00023242"/>
    </source>
</evidence>
<feature type="compositionally biased region" description="Polar residues" evidence="5">
    <location>
        <begin position="69"/>
        <end position="88"/>
    </location>
</feature>
<evidence type="ECO:0000256" key="5">
    <source>
        <dbReference type="SAM" id="MobiDB-lite"/>
    </source>
</evidence>
<evidence type="ECO:0000256" key="1">
    <source>
        <dbReference type="ARBA" id="ARBA00004123"/>
    </source>
</evidence>
<reference evidence="7" key="1">
    <citation type="submission" date="2020-06" db="EMBL/GenBank/DDBJ databases">
        <title>WGS assembly of Ceratodon purpureus strain R40.</title>
        <authorList>
            <person name="Carey S.B."/>
            <person name="Jenkins J."/>
            <person name="Shu S."/>
            <person name="Lovell J.T."/>
            <person name="Sreedasyam A."/>
            <person name="Maumus F."/>
            <person name="Tiley G.P."/>
            <person name="Fernandez-Pozo N."/>
            <person name="Barry K."/>
            <person name="Chen C."/>
            <person name="Wang M."/>
            <person name="Lipzen A."/>
            <person name="Daum C."/>
            <person name="Saski C.A."/>
            <person name="Payton A.C."/>
            <person name="Mcbreen J.C."/>
            <person name="Conrad R.E."/>
            <person name="Kollar L.M."/>
            <person name="Olsson S."/>
            <person name="Huttunen S."/>
            <person name="Landis J.B."/>
            <person name="Wickett N.J."/>
            <person name="Johnson M.G."/>
            <person name="Rensing S.A."/>
            <person name="Grimwood J."/>
            <person name="Schmutz J."/>
            <person name="Mcdaniel S.F."/>
        </authorList>
    </citation>
    <scope>NUCLEOTIDE SEQUENCE</scope>
    <source>
        <strain evidence="7">R40</strain>
    </source>
</reference>
<keyword evidence="4" id="KW-0539">Nucleus</keyword>
<organism evidence="7 8">
    <name type="scientific">Ceratodon purpureus</name>
    <name type="common">Fire moss</name>
    <name type="synonym">Dicranum purpureum</name>
    <dbReference type="NCBI Taxonomy" id="3225"/>
    <lineage>
        <taxon>Eukaryota</taxon>
        <taxon>Viridiplantae</taxon>
        <taxon>Streptophyta</taxon>
        <taxon>Embryophyta</taxon>
        <taxon>Bryophyta</taxon>
        <taxon>Bryophytina</taxon>
        <taxon>Bryopsida</taxon>
        <taxon>Dicranidae</taxon>
        <taxon>Pseudoditrichales</taxon>
        <taxon>Ditrichaceae</taxon>
        <taxon>Ceratodon</taxon>
    </lineage>
</organism>
<sequence>MVELMAGAAKVFGVAHVSLFEVCLKFWNLGRHVATQGIVLACGRQVAERKPSTQQILVGGQRIVSAVQNTPASSLENESTRNDTSSLEGSDASAASVGDPYRSICALAIALSVFTEVEGGRHVSSELDHEWQARQNQFHTLGYRDGVEAGKNSSVQEGFNAGYAEATVAGFNWGVARGLTSAFAALPAAVKEKLVGAGEARGRLEALEASIRSYSSTDSLRSFYRDLGQTPEVGRSVSDAAQGSQSSEEVRAHGLAALAEGPPDSGDEPGVVSMAGLDRLPESHSGGVWEAGHREEAEQAAGLGRSAVDAGRGTVESSGSRQEQHVQQPGESSGEDGMVTLSSETPPAAGKSELEELEKRVRTELEVASIKICDVLVGV</sequence>
<dbReference type="Proteomes" id="UP000822688">
    <property type="component" value="Chromosome 3"/>
</dbReference>
<dbReference type="Pfam" id="PF09811">
    <property type="entry name" value="Yae1_N"/>
    <property type="match status" value="1"/>
</dbReference>
<dbReference type="InterPro" id="IPR038881">
    <property type="entry name" value="Yae1-like"/>
</dbReference>
<evidence type="ECO:0000256" key="3">
    <source>
        <dbReference type="ARBA" id="ARBA00022490"/>
    </source>
</evidence>
<accession>A0A8T0IKW4</accession>
<keyword evidence="3" id="KW-0963">Cytoplasm</keyword>
<feature type="compositionally biased region" description="Polar residues" evidence="5">
    <location>
        <begin position="315"/>
        <end position="331"/>
    </location>
</feature>
<evidence type="ECO:0000256" key="2">
    <source>
        <dbReference type="ARBA" id="ARBA00004496"/>
    </source>
</evidence>
<dbReference type="PANTHER" id="PTHR18829:SF0">
    <property type="entry name" value="PROTEIN YAE1 HOMOLOG"/>
    <property type="match status" value="1"/>
</dbReference>
<dbReference type="AlphaFoldDB" id="A0A8T0IKW4"/>
<feature type="region of interest" description="Disordered" evidence="5">
    <location>
        <begin position="69"/>
        <end position="96"/>
    </location>
</feature>
<name>A0A8T0IKW4_CERPU</name>
<dbReference type="EMBL" id="CM026423">
    <property type="protein sequence ID" value="KAG0583665.1"/>
    <property type="molecule type" value="Genomic_DNA"/>
</dbReference>
<comment type="subcellular location">
    <subcellularLocation>
        <location evidence="2">Cytoplasm</location>
    </subcellularLocation>
    <subcellularLocation>
        <location evidence="1">Nucleus</location>
    </subcellularLocation>
</comment>
<feature type="region of interest" description="Disordered" evidence="5">
    <location>
        <begin position="258"/>
        <end position="356"/>
    </location>
</feature>
<dbReference type="PANTHER" id="PTHR18829">
    <property type="entry name" value="PROTEIN YAE1 HOMOLOG"/>
    <property type="match status" value="1"/>
</dbReference>
<evidence type="ECO:0000313" key="8">
    <source>
        <dbReference type="Proteomes" id="UP000822688"/>
    </source>
</evidence>
<feature type="domain" description="Essential protein Yae1 N-terminal" evidence="6">
    <location>
        <begin position="142"/>
        <end position="178"/>
    </location>
</feature>
<dbReference type="GO" id="GO:0005634">
    <property type="term" value="C:nucleus"/>
    <property type="evidence" value="ECO:0007669"/>
    <property type="project" value="UniProtKB-SubCell"/>
</dbReference>
<keyword evidence="8" id="KW-1185">Reference proteome</keyword>
<gene>
    <name evidence="7" type="ORF">KC19_3G153300</name>
</gene>